<proteinExistence type="predicted"/>
<evidence type="ECO:0000313" key="2">
    <source>
        <dbReference type="Proteomes" id="UP000474565"/>
    </source>
</evidence>
<accession>A0A6L8MFY3</accession>
<evidence type="ECO:0000313" key="1">
    <source>
        <dbReference type="EMBL" id="MYM81309.1"/>
    </source>
</evidence>
<comment type="caution">
    <text evidence="1">The sequence shown here is derived from an EMBL/GenBank/DDBJ whole genome shotgun (WGS) entry which is preliminary data.</text>
</comment>
<dbReference type="RefSeq" id="WP_161018567.1">
    <property type="nucleotide sequence ID" value="NZ_WWCP01000003.1"/>
</dbReference>
<protein>
    <submittedName>
        <fullName evidence="1">Uncharacterized protein</fullName>
    </submittedName>
</protein>
<dbReference type="AlphaFoldDB" id="A0A6L8MFY3"/>
<dbReference type="EMBL" id="WWCP01000003">
    <property type="protein sequence ID" value="MYM81309.1"/>
    <property type="molecule type" value="Genomic_DNA"/>
</dbReference>
<reference evidence="1 2" key="1">
    <citation type="submission" date="2019-12" db="EMBL/GenBank/DDBJ databases">
        <title>Novel species isolated from a subtropical stream in China.</title>
        <authorList>
            <person name="Lu H."/>
        </authorList>
    </citation>
    <scope>NUCLEOTIDE SEQUENCE [LARGE SCALE GENOMIC DNA]</scope>
    <source>
        <strain evidence="1 2">FT50W</strain>
    </source>
</reference>
<organism evidence="1 2">
    <name type="scientific">Duganella lactea</name>
    <dbReference type="NCBI Taxonomy" id="2692173"/>
    <lineage>
        <taxon>Bacteria</taxon>
        <taxon>Pseudomonadati</taxon>
        <taxon>Pseudomonadota</taxon>
        <taxon>Betaproteobacteria</taxon>
        <taxon>Burkholderiales</taxon>
        <taxon>Oxalobacteraceae</taxon>
        <taxon>Telluria group</taxon>
        <taxon>Duganella</taxon>
    </lineage>
</organism>
<gene>
    <name evidence="1" type="ORF">GTP44_04965</name>
</gene>
<name>A0A6L8MFY3_9BURK</name>
<dbReference type="Proteomes" id="UP000474565">
    <property type="component" value="Unassembled WGS sequence"/>
</dbReference>
<sequence length="357" mass="38987">MTVNVAKKIIDRRSSLSEITNHTLAYIDGGPQWLGWAMRNPMANYQLADEAGLLAEVQLGLHGSPMTLLPKLGLWVSPVKLMTLGLDNLRVLGQVETGDAGEVVAQQAHSILAANHLLTASQLGAVSDFLQQLGVQDAPVFVATDFNDRIALYHLAAAQLGQEANDAAQVCQQAAAWAIEQARTVAEFGDYYHFYLAYCKKVQALNDDVDTRTQLANQALQTLLPLAFGALEAPQLPDRLLAPAEVEARMHQLLTQGYKIGFSRLSQAVLQIVTNTIFTTEAGADAARLFELYMNAAQAFLSTNKLKDWRLEQDGASLSFNLQSADQQAQLFVNANRILSLRQFGALKNLNPTEQPS</sequence>